<evidence type="ECO:0000313" key="4">
    <source>
        <dbReference type="Proteomes" id="UP000035909"/>
    </source>
</evidence>
<organism evidence="3 4">
    <name type="scientific">Photobacterium ganghwense</name>
    <dbReference type="NCBI Taxonomy" id="320778"/>
    <lineage>
        <taxon>Bacteria</taxon>
        <taxon>Pseudomonadati</taxon>
        <taxon>Pseudomonadota</taxon>
        <taxon>Gammaproteobacteria</taxon>
        <taxon>Vibrionales</taxon>
        <taxon>Vibrionaceae</taxon>
        <taxon>Photobacterium</taxon>
    </lineage>
</organism>
<dbReference type="SUPFAM" id="SSF46626">
    <property type="entry name" value="Cytochrome c"/>
    <property type="match status" value="1"/>
</dbReference>
<feature type="non-terminal residue" evidence="3">
    <location>
        <position position="71"/>
    </location>
</feature>
<name>A0A0J1GLL7_9GAMM</name>
<dbReference type="InterPro" id="IPR051395">
    <property type="entry name" value="Cytochrome_c_Peroxidase/MauG"/>
</dbReference>
<comment type="caution">
    <text evidence="3">The sequence shown here is derived from an EMBL/GenBank/DDBJ whole genome shotgun (WGS) entry which is preliminary data.</text>
</comment>
<dbReference type="GO" id="GO:0009055">
    <property type="term" value="F:electron transfer activity"/>
    <property type="evidence" value="ECO:0007669"/>
    <property type="project" value="InterPro"/>
</dbReference>
<dbReference type="GO" id="GO:0020037">
    <property type="term" value="F:heme binding"/>
    <property type="evidence" value="ECO:0007669"/>
    <property type="project" value="InterPro"/>
</dbReference>
<feature type="non-terminal residue" evidence="3">
    <location>
        <position position="1"/>
    </location>
</feature>
<dbReference type="PANTHER" id="PTHR30600:SF10">
    <property type="entry name" value="BLL6722 PROTEIN"/>
    <property type="match status" value="1"/>
</dbReference>
<reference evidence="3 4" key="1">
    <citation type="submission" date="2015-05" db="EMBL/GenBank/DDBJ databases">
        <title>Photobacterium galathea sp. nov.</title>
        <authorList>
            <person name="Machado H."/>
            <person name="Gram L."/>
        </authorList>
    </citation>
    <scope>NUCLEOTIDE SEQUENCE [LARGE SCALE GENOMIC DNA]</scope>
    <source>
        <strain evidence="3 4">DSM 22954</strain>
    </source>
</reference>
<dbReference type="GO" id="GO:0004130">
    <property type="term" value="F:cytochrome-c peroxidase activity"/>
    <property type="evidence" value="ECO:0007669"/>
    <property type="project" value="TreeGrafter"/>
</dbReference>
<proteinExistence type="predicted"/>
<dbReference type="AlphaFoldDB" id="A0A0J1GLL7"/>
<dbReference type="Gene3D" id="1.10.760.10">
    <property type="entry name" value="Cytochrome c-like domain"/>
    <property type="match status" value="1"/>
</dbReference>
<accession>A0A0J1GLL7</accession>
<sequence length="71" mass="7739">SERDSLGCIYCHQTSPYTMDQANVNGLNAKTRDDQGAGKGFFKTPSLRNIGVGAPYMHDGHFATLDDAVEF</sequence>
<dbReference type="Proteomes" id="UP000035909">
    <property type="component" value="Unassembled WGS sequence"/>
</dbReference>
<evidence type="ECO:0000256" key="1">
    <source>
        <dbReference type="ARBA" id="ARBA00022729"/>
    </source>
</evidence>
<dbReference type="PANTHER" id="PTHR30600">
    <property type="entry name" value="CYTOCHROME C PEROXIDASE-RELATED"/>
    <property type="match status" value="1"/>
</dbReference>
<keyword evidence="4" id="KW-1185">Reference proteome</keyword>
<keyword evidence="2" id="KW-0560">Oxidoreductase</keyword>
<evidence type="ECO:0000256" key="2">
    <source>
        <dbReference type="ARBA" id="ARBA00023002"/>
    </source>
</evidence>
<protein>
    <submittedName>
        <fullName evidence="3">Methylamine utilization protein</fullName>
    </submittedName>
</protein>
<evidence type="ECO:0000313" key="3">
    <source>
        <dbReference type="EMBL" id="KLV00334.1"/>
    </source>
</evidence>
<dbReference type="EMBL" id="LDOU01000091">
    <property type="protein sequence ID" value="KLV00334.1"/>
    <property type="molecule type" value="Genomic_DNA"/>
</dbReference>
<gene>
    <name evidence="3" type="ORF">ABT57_24825</name>
</gene>
<dbReference type="InterPro" id="IPR036909">
    <property type="entry name" value="Cyt_c-like_dom_sf"/>
</dbReference>
<keyword evidence="1" id="KW-0732">Signal</keyword>
<dbReference type="STRING" id="320778.ABT57_24825"/>